<dbReference type="Proteomes" id="UP000188586">
    <property type="component" value="Unassembled WGS sequence"/>
</dbReference>
<proteinExistence type="predicted"/>
<evidence type="ECO:0000313" key="1">
    <source>
        <dbReference type="EMBL" id="OOH72659.1"/>
    </source>
</evidence>
<evidence type="ECO:0000313" key="2">
    <source>
        <dbReference type="Proteomes" id="UP000188586"/>
    </source>
</evidence>
<protein>
    <submittedName>
        <fullName evidence="1">Uncharacterized protein</fullName>
    </submittedName>
</protein>
<reference evidence="1 2" key="1">
    <citation type="submission" date="2016-11" db="EMBL/GenBank/DDBJ databases">
        <title>Comparative genomics of co-occurring bacteria in distinct bioleaching systems unravels niche-specific adaptation.</title>
        <authorList>
            <person name="Zhang X."/>
            <person name="Liu X."/>
            <person name="Yin H."/>
        </authorList>
    </citation>
    <scope>NUCLEOTIDE SEQUENCE [LARGE SCALE GENOMIC DNA]</scope>
    <source>
        <strain evidence="1 2">DX</strain>
    </source>
</reference>
<dbReference type="EMBL" id="MPOJ01000011">
    <property type="protein sequence ID" value="OOH72659.1"/>
    <property type="molecule type" value="Genomic_DNA"/>
</dbReference>
<name>A0A1V3SUX0_9BACT</name>
<dbReference type="AlphaFoldDB" id="A0A1V3SUX0"/>
<organism evidence="1 2">
    <name type="scientific">Leptospirillum ferriphilum</name>
    <dbReference type="NCBI Taxonomy" id="178606"/>
    <lineage>
        <taxon>Bacteria</taxon>
        <taxon>Pseudomonadati</taxon>
        <taxon>Nitrospirota</taxon>
        <taxon>Nitrospiria</taxon>
        <taxon>Nitrospirales</taxon>
        <taxon>Nitrospiraceae</taxon>
        <taxon>Leptospirillum</taxon>
    </lineage>
</organism>
<sequence>MLFSQICQRRLNGFQGCLVGGNSRTVSGFFFCPDVCLELPEHVAHSVFFIQVALKSETIFQNIDSQTCRFIFVCRNGLA</sequence>
<comment type="caution">
    <text evidence="1">The sequence shown here is derived from an EMBL/GenBank/DDBJ whole genome shotgun (WGS) entry which is preliminary data.</text>
</comment>
<accession>A0A1V3SUX0</accession>
<gene>
    <name evidence="1" type="ORF">BOX24_06590</name>
</gene>